<dbReference type="OrthoDB" id="1444204at2"/>
<gene>
    <name evidence="2" type="ORF">HME9304_03233</name>
</gene>
<evidence type="ECO:0000256" key="1">
    <source>
        <dbReference type="SAM" id="SignalP"/>
    </source>
</evidence>
<organism evidence="2 3">
    <name type="scientific">Flagellimonas maritima</name>
    <dbReference type="NCBI Taxonomy" id="1383885"/>
    <lineage>
        <taxon>Bacteria</taxon>
        <taxon>Pseudomonadati</taxon>
        <taxon>Bacteroidota</taxon>
        <taxon>Flavobacteriia</taxon>
        <taxon>Flavobacteriales</taxon>
        <taxon>Flavobacteriaceae</taxon>
        <taxon>Flagellimonas</taxon>
    </lineage>
</organism>
<evidence type="ECO:0000313" key="2">
    <source>
        <dbReference type="EMBL" id="AWX46201.1"/>
    </source>
</evidence>
<keyword evidence="1" id="KW-0732">Signal</keyword>
<keyword evidence="3" id="KW-1185">Reference proteome</keyword>
<dbReference type="AlphaFoldDB" id="A0A2Z4LW93"/>
<evidence type="ECO:0000313" key="3">
    <source>
        <dbReference type="Proteomes" id="UP000248536"/>
    </source>
</evidence>
<sequence length="241" mass="28505">MKFFQNLLIFLFCTVAIFSSKAQTDTIQPQKWYTYLGMERLMSISEHDDKFILDLVSNDTLLTNSEAAADTIHIIKKLDENHFIIQKSSRSNYGLLKRTKFAGDEMISVGTYAEGETLESVEKKYNEGMLPSWKSLEERYFYSKYKIEKLKNAPGLDQITRKDLLTSLQWRKPLGEKLKMYLEDSNGERTYRVHRFVKDFRNRKFIELGYNPYLDIPYNFEKQFEGDEEVQRLLTEEISFD</sequence>
<proteinExistence type="predicted"/>
<feature type="chain" id="PRO_5016452236" evidence="1">
    <location>
        <begin position="23"/>
        <end position="241"/>
    </location>
</feature>
<dbReference type="RefSeq" id="WP_112379503.1">
    <property type="nucleotide sequence ID" value="NZ_CP030104.1"/>
</dbReference>
<name>A0A2Z4LW93_9FLAO</name>
<accession>A0A2Z4LW93</accession>
<reference evidence="2 3" key="1">
    <citation type="submission" date="2018-06" db="EMBL/GenBank/DDBJ databases">
        <title>Spongiibacterium sp. HME9304 Genome sequencing and assembly.</title>
        <authorList>
            <person name="Kang H."/>
            <person name="Kim H."/>
            <person name="Joh K."/>
        </authorList>
    </citation>
    <scope>NUCLEOTIDE SEQUENCE [LARGE SCALE GENOMIC DNA]</scope>
    <source>
        <strain evidence="2 3">HME9304</strain>
    </source>
</reference>
<feature type="signal peptide" evidence="1">
    <location>
        <begin position="1"/>
        <end position="22"/>
    </location>
</feature>
<dbReference type="EMBL" id="CP030104">
    <property type="protein sequence ID" value="AWX46201.1"/>
    <property type="molecule type" value="Genomic_DNA"/>
</dbReference>
<protein>
    <submittedName>
        <fullName evidence="2">Uncharacterized protein</fullName>
    </submittedName>
</protein>
<dbReference type="KEGG" id="spon:HME9304_03233"/>
<dbReference type="Proteomes" id="UP000248536">
    <property type="component" value="Chromosome"/>
</dbReference>